<dbReference type="Gene3D" id="3.40.50.150">
    <property type="entry name" value="Vaccinia Virus protein VP39"/>
    <property type="match status" value="1"/>
</dbReference>
<proteinExistence type="predicted"/>
<dbReference type="GO" id="GO:0016645">
    <property type="term" value="F:oxidoreductase activity, acting on the CH-NH group of donors"/>
    <property type="evidence" value="ECO:0007669"/>
    <property type="project" value="InterPro"/>
</dbReference>
<dbReference type="OrthoDB" id="9786494at2"/>
<accession>A0A366MSG5</accession>
<dbReference type="Proteomes" id="UP000252669">
    <property type="component" value="Unassembled WGS sequence"/>
</dbReference>
<dbReference type="SUPFAM" id="SSF53335">
    <property type="entry name" value="S-adenosyl-L-methionine-dependent methyltransferases"/>
    <property type="match status" value="1"/>
</dbReference>
<reference evidence="2 3" key="1">
    <citation type="submission" date="2017-10" db="EMBL/GenBank/DDBJ databases">
        <title>Genomics of the genus Arcobacter.</title>
        <authorList>
            <person name="Perez-Cataluna A."/>
            <person name="Figueras M.J."/>
        </authorList>
    </citation>
    <scope>NUCLEOTIDE SEQUENCE [LARGE SCALE GENOMIC DNA]</scope>
    <source>
        <strain evidence="2 3">CECT 9230</strain>
    </source>
</reference>
<dbReference type="EMBL" id="PDKB01000014">
    <property type="protein sequence ID" value="RBQ28550.1"/>
    <property type="molecule type" value="Genomic_DNA"/>
</dbReference>
<comment type="caution">
    <text evidence="2">The sequence shown here is derived from an EMBL/GenBank/DDBJ whole genome shotgun (WGS) entry which is preliminary data.</text>
</comment>
<dbReference type="AlphaFoldDB" id="A0A366MSG5"/>
<keyword evidence="3" id="KW-1185">Reference proteome</keyword>
<feature type="domain" description="MnmC-like methyltransferase" evidence="1">
    <location>
        <begin position="113"/>
        <end position="208"/>
    </location>
</feature>
<dbReference type="Pfam" id="PF05430">
    <property type="entry name" value="Methyltransf_30"/>
    <property type="match status" value="1"/>
</dbReference>
<dbReference type="RefSeq" id="WP_113894806.1">
    <property type="nucleotide sequence ID" value="NZ_JANJGA010000014.1"/>
</dbReference>
<dbReference type="InterPro" id="IPR029063">
    <property type="entry name" value="SAM-dependent_MTases_sf"/>
</dbReference>
<organism evidence="2 3">
    <name type="scientific">Aliarcobacter vitoriensis</name>
    <dbReference type="NCBI Taxonomy" id="2011099"/>
    <lineage>
        <taxon>Bacteria</taxon>
        <taxon>Pseudomonadati</taxon>
        <taxon>Campylobacterota</taxon>
        <taxon>Epsilonproteobacteria</taxon>
        <taxon>Campylobacterales</taxon>
        <taxon>Arcobacteraceae</taxon>
        <taxon>Aliarcobacter</taxon>
    </lineage>
</organism>
<dbReference type="PANTHER" id="PTHR39963:SF1">
    <property type="entry name" value="MNMC-LIKE METHYLTRANSFERASE DOMAIN-CONTAINING PROTEIN"/>
    <property type="match status" value="1"/>
</dbReference>
<gene>
    <name evidence="2" type="ORF">CRU91_08545</name>
</gene>
<evidence type="ECO:0000313" key="2">
    <source>
        <dbReference type="EMBL" id="RBQ28550.1"/>
    </source>
</evidence>
<dbReference type="InterPro" id="IPR008471">
    <property type="entry name" value="MnmC-like_methylTransf"/>
</dbReference>
<evidence type="ECO:0000259" key="1">
    <source>
        <dbReference type="Pfam" id="PF05430"/>
    </source>
</evidence>
<protein>
    <recommendedName>
        <fullName evidence="1">MnmC-like methyltransferase domain-containing protein</fullName>
    </recommendedName>
</protein>
<dbReference type="PANTHER" id="PTHR39963">
    <property type="entry name" value="SLL0983 PROTEIN"/>
    <property type="match status" value="1"/>
</dbReference>
<name>A0A366MSG5_9BACT</name>
<evidence type="ECO:0000313" key="3">
    <source>
        <dbReference type="Proteomes" id="UP000252669"/>
    </source>
</evidence>
<sequence>MKEDILVTTDDGSNTLFSLKYNQHFHNTQDGAINEALNKHIIPAFTYHKDKKELNILDICYGIGYNTLVTIYYVYKNNLDIKLNIYSVELDFDLIKSLKNFTYPKEFEKLKNIINEISTNQKYEDENIKIEVAILDARKYIQKLPKDFFDIVYQDAFSSDVNKELWTKEYFDDIYKICKKSAILTSYAIATPIRLSMYEAGFFIYEAKPKLKITLALKTKQNISAKYIDMELKKIRNPNAKSLYDI</sequence>